<evidence type="ECO:0000313" key="6">
    <source>
        <dbReference type="EMBL" id="MDQ1207991.1"/>
    </source>
</evidence>
<dbReference type="SUPFAM" id="SSF53187">
    <property type="entry name" value="Zn-dependent exopeptidases"/>
    <property type="match status" value="1"/>
</dbReference>
<dbReference type="InterPro" id="IPR055438">
    <property type="entry name" value="AstE_AspA_cat"/>
</dbReference>
<accession>A0ABU0UTW3</accession>
<dbReference type="CDD" id="cd06250">
    <property type="entry name" value="M14_PaAOTO_like"/>
    <property type="match status" value="1"/>
</dbReference>
<keyword evidence="3" id="KW-0378">Hydrolase</keyword>
<dbReference type="Proteomes" id="UP001233360">
    <property type="component" value="Unassembled WGS sequence"/>
</dbReference>
<evidence type="ECO:0000256" key="2">
    <source>
        <dbReference type="ARBA" id="ARBA00022723"/>
    </source>
</evidence>
<keyword evidence="2" id="KW-0479">Metal-binding</keyword>
<comment type="caution">
    <text evidence="6">The sequence shown here is derived from an EMBL/GenBank/DDBJ whole genome shotgun (WGS) entry which is preliminary data.</text>
</comment>
<dbReference type="PANTHER" id="PTHR37326">
    <property type="entry name" value="BLL3975 PROTEIN"/>
    <property type="match status" value="1"/>
</dbReference>
<sequence>MVKESAQAQTSACENFLLPADQDGIQRQVTIFRYGQENSAPKVYLQAGLHADEFPGMLALKYLRDLLDEAARRNRIKGEIVIIPQANPIGLSQWKDGFLLGRFDHQTGTNFNRDYPDLCQLTVEKLDGQLTQNAEHNIDVIRETMRSALSELKPEQAVDVLRHKLISESCDADLVLDLHADNQAQCHMYTLTPLWPAMHDVAAEIDARAVLLAEESGGHPFDEACSAPWMNLSRAFPDYPIPLACQSATFELGSNDEVDLRLAQDQAEALFRILIRRGFIEDVHVGELPQLACEGTLLEAMQQLKAPCQGLIVYHNRLGDFVRSGDKVVSIVDPIGETVDILAHTDGVLFARHSQTYAYPNKVIGKIAGKEPLPERKGFLLTE</sequence>
<evidence type="ECO:0000256" key="3">
    <source>
        <dbReference type="ARBA" id="ARBA00022801"/>
    </source>
</evidence>
<keyword evidence="4" id="KW-0862">Zinc</keyword>
<keyword evidence="7" id="KW-1185">Reference proteome</keyword>
<comment type="cofactor">
    <cofactor evidence="1">
        <name>Zn(2+)</name>
        <dbReference type="ChEBI" id="CHEBI:29105"/>
    </cofactor>
</comment>
<evidence type="ECO:0000256" key="1">
    <source>
        <dbReference type="ARBA" id="ARBA00001947"/>
    </source>
</evidence>
<dbReference type="Gene3D" id="3.40.630.10">
    <property type="entry name" value="Zn peptidases"/>
    <property type="match status" value="1"/>
</dbReference>
<name>A0ABU0UTW3_ACIBI</name>
<reference evidence="6 7" key="1">
    <citation type="submission" date="2023-07" db="EMBL/GenBank/DDBJ databases">
        <title>Functional and genomic diversity of the sorghum phyllosphere microbiome.</title>
        <authorList>
            <person name="Shade A."/>
        </authorList>
    </citation>
    <scope>NUCLEOTIDE SEQUENCE [LARGE SCALE GENOMIC DNA]</scope>
    <source>
        <strain evidence="6 7">SORGH_AS_0887</strain>
    </source>
</reference>
<evidence type="ECO:0000256" key="4">
    <source>
        <dbReference type="ARBA" id="ARBA00022833"/>
    </source>
</evidence>
<protein>
    <submittedName>
        <fullName evidence="6">Deacylase</fullName>
    </submittedName>
</protein>
<dbReference type="Pfam" id="PF24827">
    <property type="entry name" value="AstE_AspA_cat"/>
    <property type="match status" value="1"/>
</dbReference>
<evidence type="ECO:0000259" key="5">
    <source>
        <dbReference type="Pfam" id="PF24827"/>
    </source>
</evidence>
<gene>
    <name evidence="6" type="ORF">QE380_000914</name>
</gene>
<dbReference type="PANTHER" id="PTHR37326:SF1">
    <property type="entry name" value="BLL3975 PROTEIN"/>
    <property type="match status" value="1"/>
</dbReference>
<evidence type="ECO:0000313" key="7">
    <source>
        <dbReference type="Proteomes" id="UP001233360"/>
    </source>
</evidence>
<organism evidence="6 7">
    <name type="scientific">Acinetobacter baylyi</name>
    <dbReference type="NCBI Taxonomy" id="202950"/>
    <lineage>
        <taxon>Bacteria</taxon>
        <taxon>Pseudomonadati</taxon>
        <taxon>Pseudomonadota</taxon>
        <taxon>Gammaproteobacteria</taxon>
        <taxon>Moraxellales</taxon>
        <taxon>Moraxellaceae</taxon>
        <taxon>Acinetobacter</taxon>
    </lineage>
</organism>
<dbReference type="InterPro" id="IPR053138">
    <property type="entry name" value="N-alpha-Ac-DABA_deacetylase"/>
</dbReference>
<feature type="domain" description="Succinylglutamate desuccinylase/Aspartoacylase catalytic" evidence="5">
    <location>
        <begin position="40"/>
        <end position="219"/>
    </location>
</feature>
<proteinExistence type="predicted"/>
<dbReference type="RefSeq" id="WP_307002372.1">
    <property type="nucleotide sequence ID" value="NZ_JAUTBK010000002.1"/>
</dbReference>
<dbReference type="EMBL" id="JAUTBK010000002">
    <property type="protein sequence ID" value="MDQ1207991.1"/>
    <property type="molecule type" value="Genomic_DNA"/>
</dbReference>